<keyword evidence="2" id="KW-0378">Hydrolase</keyword>
<evidence type="ECO:0000313" key="3">
    <source>
        <dbReference type="EMBL" id="KFI65567.1"/>
    </source>
</evidence>
<name>A0A087B3G7_9BIFI</name>
<dbReference type="EC" id="3.1.1.-" evidence="2"/>
<dbReference type="GO" id="GO:0106026">
    <property type="term" value="F:Gly-tRNA(Ala) deacylase activity"/>
    <property type="evidence" value="ECO:0007669"/>
    <property type="project" value="UniProtKB-UniRule"/>
</dbReference>
<comment type="catalytic activity">
    <reaction evidence="2">
        <text>glycyl-tRNA(Ala) + H2O = tRNA(Ala) + glycine + H(+)</text>
        <dbReference type="Rhea" id="RHEA:53744"/>
        <dbReference type="Rhea" id="RHEA-COMP:9657"/>
        <dbReference type="Rhea" id="RHEA-COMP:13640"/>
        <dbReference type="ChEBI" id="CHEBI:15377"/>
        <dbReference type="ChEBI" id="CHEBI:15378"/>
        <dbReference type="ChEBI" id="CHEBI:57305"/>
        <dbReference type="ChEBI" id="CHEBI:78442"/>
        <dbReference type="ChEBI" id="CHEBI:78522"/>
    </reaction>
</comment>
<comment type="domain">
    <text evidence="2">A Gly-cisPro motif from one monomer fits into the active site of the other monomer to allow specific chiral rejection of L-amino acids.</text>
</comment>
<reference evidence="3 4" key="1">
    <citation type="submission" date="2014-03" db="EMBL/GenBank/DDBJ databases">
        <title>Genomics of Bifidobacteria.</title>
        <authorList>
            <person name="Ventura M."/>
            <person name="Milani C."/>
            <person name="Lugli G.A."/>
        </authorList>
    </citation>
    <scope>NUCLEOTIDE SEQUENCE [LARGE SCALE GENOMIC DNA]</scope>
    <source>
        <strain evidence="3 4">LMG 10738</strain>
    </source>
</reference>
<dbReference type="EC" id="3.1.1.96" evidence="2"/>
<evidence type="ECO:0000256" key="1">
    <source>
        <dbReference type="ARBA" id="ARBA00009673"/>
    </source>
</evidence>
<keyword evidence="2" id="KW-0694">RNA-binding</keyword>
<dbReference type="Pfam" id="PF02580">
    <property type="entry name" value="Tyr_Deacylase"/>
    <property type="match status" value="1"/>
</dbReference>
<comment type="subcellular location">
    <subcellularLocation>
        <location evidence="2">Cytoplasm</location>
    </subcellularLocation>
</comment>
<dbReference type="PANTHER" id="PTHR10472">
    <property type="entry name" value="D-TYROSYL-TRNA TYR DEACYLASE"/>
    <property type="match status" value="1"/>
</dbReference>
<dbReference type="OrthoDB" id="9801395at2"/>
<dbReference type="InterPro" id="IPR023509">
    <property type="entry name" value="DTD-like_sf"/>
</dbReference>
<comment type="subunit">
    <text evidence="2">Homodimer.</text>
</comment>
<keyword evidence="2" id="KW-0820">tRNA-binding</keyword>
<dbReference type="RefSeq" id="WP_033514803.1">
    <property type="nucleotide sequence ID" value="NZ_JGYV01000001.1"/>
</dbReference>
<accession>A0A087B3G7</accession>
<feature type="short sequence motif" description="Gly-cisPro motif, important for rejection of L-amino acids" evidence="2">
    <location>
        <begin position="146"/>
        <end position="147"/>
    </location>
</feature>
<dbReference type="STRING" id="1688.BCUN_0060"/>
<dbReference type="GO" id="GO:0043908">
    <property type="term" value="F:Ser(Gly)-tRNA(Ala) hydrolase activity"/>
    <property type="evidence" value="ECO:0007669"/>
    <property type="project" value="UniProtKB-UniRule"/>
</dbReference>
<dbReference type="Proteomes" id="UP000029067">
    <property type="component" value="Unassembled WGS sequence"/>
</dbReference>
<dbReference type="GO" id="GO:0000049">
    <property type="term" value="F:tRNA binding"/>
    <property type="evidence" value="ECO:0007669"/>
    <property type="project" value="UniProtKB-UniRule"/>
</dbReference>
<organism evidence="3 4">
    <name type="scientific">Bifidobacterium cuniculi</name>
    <dbReference type="NCBI Taxonomy" id="1688"/>
    <lineage>
        <taxon>Bacteria</taxon>
        <taxon>Bacillati</taxon>
        <taxon>Actinomycetota</taxon>
        <taxon>Actinomycetes</taxon>
        <taxon>Bifidobacteriales</taxon>
        <taxon>Bifidobacteriaceae</taxon>
        <taxon>Bifidobacterium</taxon>
    </lineage>
</organism>
<keyword evidence="2" id="KW-0963">Cytoplasm</keyword>
<keyword evidence="4" id="KW-1185">Reference proteome</keyword>
<sequence length="160" mass="17309">MRVILQRVSHATVTVLDEASGQPDASFTPQSIGAGYVLLIGLAEGDTAGQGEWIARKIAKLRIFDDAGGRMNLSIDDVHGEVLSVSQFTLYGNVRKGNRPSFVRAMEPARAEELWHAFDEALRAQGLTVREGRFGAHMSVDLVNDGPVTIVFDSDELGLA</sequence>
<dbReference type="PANTHER" id="PTHR10472:SF5">
    <property type="entry name" value="D-AMINOACYL-TRNA DEACYLASE 1"/>
    <property type="match status" value="1"/>
</dbReference>
<dbReference type="eggNOG" id="COG1490">
    <property type="taxonomic scope" value="Bacteria"/>
</dbReference>
<dbReference type="Gene3D" id="3.50.80.10">
    <property type="entry name" value="D-tyrosyl-tRNA(Tyr) deacylase"/>
    <property type="match status" value="1"/>
</dbReference>
<comment type="similarity">
    <text evidence="1 2">Belongs to the DTD family.</text>
</comment>
<dbReference type="GO" id="GO:0051500">
    <property type="term" value="F:D-tyrosyl-tRNA(Tyr) deacylase activity"/>
    <property type="evidence" value="ECO:0007669"/>
    <property type="project" value="TreeGrafter"/>
</dbReference>
<protein>
    <recommendedName>
        <fullName evidence="2">D-aminoacyl-tRNA deacylase</fullName>
        <shortName evidence="2">DTD</shortName>
        <ecNumber evidence="2">3.1.1.96</ecNumber>
    </recommendedName>
    <alternativeName>
        <fullName evidence="2">Gly-tRNA(Ala) deacylase</fullName>
        <ecNumber evidence="2">3.1.1.-</ecNumber>
    </alternativeName>
</protein>
<dbReference type="HAMAP" id="MF_00518">
    <property type="entry name" value="Deacylase_Dtd"/>
    <property type="match status" value="1"/>
</dbReference>
<comment type="catalytic activity">
    <reaction evidence="2">
        <text>a D-aminoacyl-tRNA + H2O = a tRNA + a D-alpha-amino acid + H(+)</text>
        <dbReference type="Rhea" id="RHEA:13953"/>
        <dbReference type="Rhea" id="RHEA-COMP:10123"/>
        <dbReference type="Rhea" id="RHEA-COMP:10124"/>
        <dbReference type="ChEBI" id="CHEBI:15377"/>
        <dbReference type="ChEBI" id="CHEBI:15378"/>
        <dbReference type="ChEBI" id="CHEBI:59871"/>
        <dbReference type="ChEBI" id="CHEBI:78442"/>
        <dbReference type="ChEBI" id="CHEBI:79333"/>
        <dbReference type="EC" id="3.1.1.96"/>
    </reaction>
</comment>
<dbReference type="GO" id="GO:0005737">
    <property type="term" value="C:cytoplasm"/>
    <property type="evidence" value="ECO:0007669"/>
    <property type="project" value="UniProtKB-SubCell"/>
</dbReference>
<dbReference type="AlphaFoldDB" id="A0A087B3G7"/>
<dbReference type="FunFam" id="3.50.80.10:FF:000001">
    <property type="entry name" value="D-aminoacyl-tRNA deacylase"/>
    <property type="match status" value="1"/>
</dbReference>
<dbReference type="EMBL" id="JGYV01000001">
    <property type="protein sequence ID" value="KFI65567.1"/>
    <property type="molecule type" value="Genomic_DNA"/>
</dbReference>
<dbReference type="InterPro" id="IPR003732">
    <property type="entry name" value="Daa-tRNA_deacyls_DTD"/>
</dbReference>
<gene>
    <name evidence="2" type="primary">dtd</name>
    <name evidence="3" type="ORF">BCUN_0060</name>
</gene>
<comment type="caution">
    <text evidence="3">The sequence shown here is derived from an EMBL/GenBank/DDBJ whole genome shotgun (WGS) entry which is preliminary data.</text>
</comment>
<dbReference type="SUPFAM" id="SSF69500">
    <property type="entry name" value="DTD-like"/>
    <property type="match status" value="1"/>
</dbReference>
<evidence type="ECO:0000256" key="2">
    <source>
        <dbReference type="HAMAP-Rule" id="MF_00518"/>
    </source>
</evidence>
<dbReference type="GO" id="GO:0019478">
    <property type="term" value="P:D-amino acid catabolic process"/>
    <property type="evidence" value="ECO:0007669"/>
    <property type="project" value="UniProtKB-UniRule"/>
</dbReference>
<proteinExistence type="inferred from homology"/>
<dbReference type="NCBIfam" id="TIGR00256">
    <property type="entry name" value="D-aminoacyl-tRNA deacylase"/>
    <property type="match status" value="1"/>
</dbReference>
<evidence type="ECO:0000313" key="4">
    <source>
        <dbReference type="Proteomes" id="UP000029067"/>
    </source>
</evidence>
<comment type="function">
    <text evidence="2">An aminoacyl-tRNA editing enzyme that deacylates mischarged D-aminoacyl-tRNAs. Also deacylates mischarged glycyl-tRNA(Ala), protecting cells against glycine mischarging by AlaRS. Acts via tRNA-based rather than protein-based catalysis; rejects L-amino acids rather than detecting D-amino acids in the active site. By recycling D-aminoacyl-tRNA to D-amino acids and free tRNA molecules, this enzyme counteracts the toxicity associated with the formation of D-aminoacyl-tRNA entities in vivo and helps enforce protein L-homochirality.</text>
</comment>